<evidence type="ECO:0000256" key="8">
    <source>
        <dbReference type="PROSITE-ProRule" id="PRU00169"/>
    </source>
</evidence>
<keyword evidence="3 8" id="KW-0597">Phosphoprotein</keyword>
<dbReference type="InterPro" id="IPR001867">
    <property type="entry name" value="OmpR/PhoB-type_DNA-bd"/>
</dbReference>
<dbReference type="OrthoDB" id="9802426at2"/>
<dbReference type="Gene3D" id="6.10.250.690">
    <property type="match status" value="1"/>
</dbReference>
<dbReference type="GO" id="GO:0000156">
    <property type="term" value="F:phosphorelay response regulator activity"/>
    <property type="evidence" value="ECO:0007669"/>
    <property type="project" value="TreeGrafter"/>
</dbReference>
<proteinExistence type="predicted"/>
<dbReference type="InterPro" id="IPR011006">
    <property type="entry name" value="CheY-like_superfamily"/>
</dbReference>
<dbReference type="EMBL" id="SMFQ01000002">
    <property type="protein sequence ID" value="TCJ88890.1"/>
    <property type="molecule type" value="Genomic_DNA"/>
</dbReference>
<organism evidence="12 13">
    <name type="scientific">Cocleimonas flava</name>
    <dbReference type="NCBI Taxonomy" id="634765"/>
    <lineage>
        <taxon>Bacteria</taxon>
        <taxon>Pseudomonadati</taxon>
        <taxon>Pseudomonadota</taxon>
        <taxon>Gammaproteobacteria</taxon>
        <taxon>Thiotrichales</taxon>
        <taxon>Thiotrichaceae</taxon>
        <taxon>Cocleimonas</taxon>
    </lineage>
</organism>
<comment type="caution">
    <text evidence="12">The sequence shown here is derived from an EMBL/GenBank/DDBJ whole genome shotgun (WGS) entry which is preliminary data.</text>
</comment>
<dbReference type="Gene3D" id="3.40.50.2300">
    <property type="match status" value="1"/>
</dbReference>
<dbReference type="SUPFAM" id="SSF46894">
    <property type="entry name" value="C-terminal effector domain of the bipartite response regulators"/>
    <property type="match status" value="1"/>
</dbReference>
<keyword evidence="4" id="KW-0902">Two-component regulatory system</keyword>
<dbReference type="GO" id="GO:0032993">
    <property type="term" value="C:protein-DNA complex"/>
    <property type="evidence" value="ECO:0007669"/>
    <property type="project" value="TreeGrafter"/>
</dbReference>
<evidence type="ECO:0000256" key="9">
    <source>
        <dbReference type="PROSITE-ProRule" id="PRU01091"/>
    </source>
</evidence>
<evidence type="ECO:0000313" key="13">
    <source>
        <dbReference type="Proteomes" id="UP000294887"/>
    </source>
</evidence>
<keyword evidence="7" id="KW-0804">Transcription</keyword>
<feature type="DNA-binding region" description="OmpR/PhoB-type" evidence="9">
    <location>
        <begin position="126"/>
        <end position="223"/>
    </location>
</feature>
<dbReference type="RefSeq" id="WP_131904561.1">
    <property type="nucleotide sequence ID" value="NZ_BAAAFU010000008.1"/>
</dbReference>
<dbReference type="Gene3D" id="1.10.10.10">
    <property type="entry name" value="Winged helix-like DNA-binding domain superfamily/Winged helix DNA-binding domain"/>
    <property type="match status" value="1"/>
</dbReference>
<dbReference type="GO" id="GO:0005829">
    <property type="term" value="C:cytosol"/>
    <property type="evidence" value="ECO:0007669"/>
    <property type="project" value="TreeGrafter"/>
</dbReference>
<dbReference type="InterPro" id="IPR001789">
    <property type="entry name" value="Sig_transdc_resp-reg_receiver"/>
</dbReference>
<feature type="modified residue" description="4-aspartylphosphate" evidence="8">
    <location>
        <position position="52"/>
    </location>
</feature>
<evidence type="ECO:0000256" key="4">
    <source>
        <dbReference type="ARBA" id="ARBA00023012"/>
    </source>
</evidence>
<evidence type="ECO:0000256" key="5">
    <source>
        <dbReference type="ARBA" id="ARBA00023015"/>
    </source>
</evidence>
<dbReference type="PROSITE" id="PS51755">
    <property type="entry name" value="OMPR_PHOB"/>
    <property type="match status" value="1"/>
</dbReference>
<feature type="domain" description="Response regulatory" evidence="10">
    <location>
        <begin position="3"/>
        <end position="116"/>
    </location>
</feature>
<dbReference type="AlphaFoldDB" id="A0A4R1F5X8"/>
<keyword evidence="6 9" id="KW-0238">DNA-binding</keyword>
<dbReference type="InterPro" id="IPR058124">
    <property type="entry name" value="CpxR-like_REC"/>
</dbReference>
<dbReference type="Pfam" id="PF00072">
    <property type="entry name" value="Response_reg"/>
    <property type="match status" value="1"/>
</dbReference>
<accession>A0A4R1F5X8</accession>
<dbReference type="CDD" id="cd17623">
    <property type="entry name" value="REC_OmpR_CpxR"/>
    <property type="match status" value="1"/>
</dbReference>
<evidence type="ECO:0000259" key="11">
    <source>
        <dbReference type="PROSITE" id="PS51755"/>
    </source>
</evidence>
<dbReference type="InterPro" id="IPR036388">
    <property type="entry name" value="WH-like_DNA-bd_sf"/>
</dbReference>
<name>A0A4R1F5X8_9GAMM</name>
<evidence type="ECO:0000256" key="2">
    <source>
        <dbReference type="ARBA" id="ARBA00022490"/>
    </source>
</evidence>
<evidence type="ECO:0000259" key="10">
    <source>
        <dbReference type="PROSITE" id="PS50110"/>
    </source>
</evidence>
<dbReference type="PANTHER" id="PTHR48111:SF39">
    <property type="entry name" value="TRANSCRIPTIONAL REGULATORY PROTEIN CPXR"/>
    <property type="match status" value="1"/>
</dbReference>
<dbReference type="SUPFAM" id="SSF52172">
    <property type="entry name" value="CheY-like"/>
    <property type="match status" value="1"/>
</dbReference>
<dbReference type="Pfam" id="PF00486">
    <property type="entry name" value="Trans_reg_C"/>
    <property type="match status" value="1"/>
</dbReference>
<dbReference type="PANTHER" id="PTHR48111">
    <property type="entry name" value="REGULATOR OF RPOS"/>
    <property type="match status" value="1"/>
</dbReference>
<reference evidence="12 13" key="1">
    <citation type="submission" date="2019-03" db="EMBL/GenBank/DDBJ databases">
        <title>Genomic Encyclopedia of Type Strains, Phase IV (KMG-IV): sequencing the most valuable type-strain genomes for metagenomic binning, comparative biology and taxonomic classification.</title>
        <authorList>
            <person name="Goeker M."/>
        </authorList>
    </citation>
    <scope>NUCLEOTIDE SEQUENCE [LARGE SCALE GENOMIC DNA]</scope>
    <source>
        <strain evidence="12 13">DSM 24830</strain>
    </source>
</reference>
<dbReference type="InterPro" id="IPR039420">
    <property type="entry name" value="WalR-like"/>
</dbReference>
<dbReference type="PROSITE" id="PS50110">
    <property type="entry name" value="RESPONSE_REGULATORY"/>
    <property type="match status" value="1"/>
</dbReference>
<keyword evidence="13" id="KW-1185">Reference proteome</keyword>
<dbReference type="GO" id="GO:0000976">
    <property type="term" value="F:transcription cis-regulatory region binding"/>
    <property type="evidence" value="ECO:0007669"/>
    <property type="project" value="TreeGrafter"/>
</dbReference>
<keyword evidence="5" id="KW-0805">Transcription regulation</keyword>
<protein>
    <submittedName>
        <fullName evidence="12">Two-component system response regulator CpxR</fullName>
    </submittedName>
</protein>
<gene>
    <name evidence="12" type="ORF">EV695_0750</name>
</gene>
<dbReference type="CDD" id="cd00383">
    <property type="entry name" value="trans_reg_C"/>
    <property type="match status" value="1"/>
</dbReference>
<sequence>MADILLVDDDTELTSMLGEYLTSESFNVDQANDGLAGLNQARSKNYDAIVLDVMMPEMDGFSVLRELRQSQSTPVIMLTAKGEDIDRIVGLEMGADDYLPKPCNPRELVARLKAVLRRTQFAPEVQEEIKTGDLEVQPKSRKAYYKSEPLPLTSSEYNLLEALARQVGQVVDKETLSEQALGKKLTAYDRSIDMHMSKLRQKLGDENQDLIQTVRGIGYQLTVQS</sequence>
<keyword evidence="2" id="KW-0963">Cytoplasm</keyword>
<evidence type="ECO:0000256" key="3">
    <source>
        <dbReference type="ARBA" id="ARBA00022553"/>
    </source>
</evidence>
<comment type="subcellular location">
    <subcellularLocation>
        <location evidence="1">Cytoplasm</location>
    </subcellularLocation>
</comment>
<feature type="domain" description="OmpR/PhoB-type" evidence="11">
    <location>
        <begin position="126"/>
        <end position="223"/>
    </location>
</feature>
<dbReference type="FunFam" id="3.40.50.2300:FF:000001">
    <property type="entry name" value="DNA-binding response regulator PhoB"/>
    <property type="match status" value="1"/>
</dbReference>
<dbReference type="SMART" id="SM00862">
    <property type="entry name" value="Trans_reg_C"/>
    <property type="match status" value="1"/>
</dbReference>
<dbReference type="SMART" id="SM00448">
    <property type="entry name" value="REC"/>
    <property type="match status" value="1"/>
</dbReference>
<dbReference type="InterPro" id="IPR016032">
    <property type="entry name" value="Sig_transdc_resp-reg_C-effctor"/>
</dbReference>
<evidence type="ECO:0000313" key="12">
    <source>
        <dbReference type="EMBL" id="TCJ88890.1"/>
    </source>
</evidence>
<dbReference type="GO" id="GO:0006355">
    <property type="term" value="P:regulation of DNA-templated transcription"/>
    <property type="evidence" value="ECO:0007669"/>
    <property type="project" value="InterPro"/>
</dbReference>
<evidence type="ECO:0000256" key="6">
    <source>
        <dbReference type="ARBA" id="ARBA00023125"/>
    </source>
</evidence>
<evidence type="ECO:0000256" key="1">
    <source>
        <dbReference type="ARBA" id="ARBA00004496"/>
    </source>
</evidence>
<evidence type="ECO:0000256" key="7">
    <source>
        <dbReference type="ARBA" id="ARBA00023163"/>
    </source>
</evidence>
<dbReference type="Proteomes" id="UP000294887">
    <property type="component" value="Unassembled WGS sequence"/>
</dbReference>